<feature type="domain" description="Transposase Tc1-like" evidence="2">
    <location>
        <begin position="70"/>
        <end position="142"/>
    </location>
</feature>
<protein>
    <recommendedName>
        <fullName evidence="2">Transposase Tc1-like domain-containing protein</fullName>
    </recommendedName>
</protein>
<dbReference type="Proteomes" id="UP000499080">
    <property type="component" value="Unassembled WGS sequence"/>
</dbReference>
<accession>A0A4Y2I6G6</accession>
<dbReference type="InterPro" id="IPR036397">
    <property type="entry name" value="RNaseH_sf"/>
</dbReference>
<proteinExistence type="predicted"/>
<keyword evidence="4" id="KW-1185">Reference proteome</keyword>
<dbReference type="GO" id="GO:0003677">
    <property type="term" value="F:DNA binding"/>
    <property type="evidence" value="ECO:0007669"/>
    <property type="project" value="InterPro"/>
</dbReference>
<reference evidence="3 4" key="1">
    <citation type="journal article" date="2019" name="Sci. Rep.">
        <title>Orb-weaving spider Araneus ventricosus genome elucidates the spidroin gene catalogue.</title>
        <authorList>
            <person name="Kono N."/>
            <person name="Nakamura H."/>
            <person name="Ohtoshi R."/>
            <person name="Moran D.A.P."/>
            <person name="Shinohara A."/>
            <person name="Yoshida Y."/>
            <person name="Fujiwara M."/>
            <person name="Mori M."/>
            <person name="Tomita M."/>
            <person name="Arakawa K."/>
        </authorList>
    </citation>
    <scope>NUCLEOTIDE SEQUENCE [LARGE SCALE GENOMIC DNA]</scope>
</reference>
<dbReference type="AlphaFoldDB" id="A0A4Y2I6G6"/>
<dbReference type="SUPFAM" id="SSF46689">
    <property type="entry name" value="Homeodomain-like"/>
    <property type="match status" value="1"/>
</dbReference>
<gene>
    <name evidence="3" type="ORF">AVEN_94694_1</name>
</gene>
<dbReference type="GO" id="GO:0005634">
    <property type="term" value="C:nucleus"/>
    <property type="evidence" value="ECO:0007669"/>
    <property type="project" value="UniProtKB-SubCell"/>
</dbReference>
<name>A0A4Y2I6G6_ARAVE</name>
<comment type="subcellular location">
    <subcellularLocation>
        <location evidence="1">Nucleus</location>
    </subcellularLocation>
</comment>
<organism evidence="3 4">
    <name type="scientific">Araneus ventricosus</name>
    <name type="common">Orbweaver spider</name>
    <name type="synonym">Epeira ventricosa</name>
    <dbReference type="NCBI Taxonomy" id="182803"/>
    <lineage>
        <taxon>Eukaryota</taxon>
        <taxon>Metazoa</taxon>
        <taxon>Ecdysozoa</taxon>
        <taxon>Arthropoda</taxon>
        <taxon>Chelicerata</taxon>
        <taxon>Arachnida</taxon>
        <taxon>Araneae</taxon>
        <taxon>Araneomorphae</taxon>
        <taxon>Entelegynae</taxon>
        <taxon>Araneoidea</taxon>
        <taxon>Araneidae</taxon>
        <taxon>Araneus</taxon>
    </lineage>
</organism>
<dbReference type="GO" id="GO:0015074">
    <property type="term" value="P:DNA integration"/>
    <property type="evidence" value="ECO:0007669"/>
    <property type="project" value="InterPro"/>
</dbReference>
<dbReference type="EMBL" id="BGPR01002426">
    <property type="protein sequence ID" value="GBM73253.1"/>
    <property type="molecule type" value="Genomic_DNA"/>
</dbReference>
<dbReference type="Pfam" id="PF01498">
    <property type="entry name" value="HTH_Tnp_Tc3_2"/>
    <property type="match status" value="1"/>
</dbReference>
<dbReference type="InterPro" id="IPR002492">
    <property type="entry name" value="Transposase_Tc1-like"/>
</dbReference>
<evidence type="ECO:0000313" key="3">
    <source>
        <dbReference type="EMBL" id="GBM73253.1"/>
    </source>
</evidence>
<dbReference type="InterPro" id="IPR009057">
    <property type="entry name" value="Homeodomain-like_sf"/>
</dbReference>
<sequence>MGKAADIIEFDRGQIVMPRRIEASITETARLVGCSRSAVVSIHAKWINDGDTSSRRQGVGRPRVIKKKGRRRLSRLVKQNWLQAVAQLTAQYNAGPSASVSEHTVQRTLLDMGLCSRRPTRVPLLTKRHRQLRLQWAREHRDWTMDEWKRVAWSDESRFLIHHAYGRVRYAVCQANSCSPLLQQVIHRLVVAVLCFGVVLMGGSRTRDVVAWLNY</sequence>
<evidence type="ECO:0000313" key="4">
    <source>
        <dbReference type="Proteomes" id="UP000499080"/>
    </source>
</evidence>
<dbReference type="GO" id="GO:0006313">
    <property type="term" value="P:DNA transposition"/>
    <property type="evidence" value="ECO:0007669"/>
    <property type="project" value="InterPro"/>
</dbReference>
<comment type="caution">
    <text evidence="3">The sequence shown here is derived from an EMBL/GenBank/DDBJ whole genome shotgun (WGS) entry which is preliminary data.</text>
</comment>
<evidence type="ECO:0000259" key="2">
    <source>
        <dbReference type="Pfam" id="PF01498"/>
    </source>
</evidence>
<dbReference type="OrthoDB" id="8060176at2759"/>
<evidence type="ECO:0000256" key="1">
    <source>
        <dbReference type="ARBA" id="ARBA00004123"/>
    </source>
</evidence>
<dbReference type="Gene3D" id="3.30.420.10">
    <property type="entry name" value="Ribonuclease H-like superfamily/Ribonuclease H"/>
    <property type="match status" value="1"/>
</dbReference>